<evidence type="ECO:0000313" key="3">
    <source>
        <dbReference type="Proteomes" id="UP001344658"/>
    </source>
</evidence>
<organism evidence="2 3">
    <name type="scientific">Actinacidiphila polyblastidii</name>
    <dbReference type="NCBI Taxonomy" id="3110430"/>
    <lineage>
        <taxon>Bacteria</taxon>
        <taxon>Bacillati</taxon>
        <taxon>Actinomycetota</taxon>
        <taxon>Actinomycetes</taxon>
        <taxon>Kitasatosporales</taxon>
        <taxon>Streptomycetaceae</taxon>
        <taxon>Actinacidiphila</taxon>
    </lineage>
</organism>
<sequence length="156" mass="15476">MIRLATAPATAPTVDGHLAGSITLSGVALGCALVLFFAVRKADRLKHLHNRDGIGVFGIVTGTTWMAAGSSWAAAATGIAAVPTSVLGAGSGLGNPGVGGTAVALTALTFLPGWKRTLWPALLGISAAVVYASAGGVWGMLVNTVRMLVGNITGAL</sequence>
<keyword evidence="1" id="KW-0472">Membrane</keyword>
<gene>
    <name evidence="2" type="ORF">V2S66_03375</name>
</gene>
<dbReference type="Proteomes" id="UP001344658">
    <property type="component" value="Unassembled WGS sequence"/>
</dbReference>
<evidence type="ECO:0000313" key="2">
    <source>
        <dbReference type="EMBL" id="MEE4541009.1"/>
    </source>
</evidence>
<proteinExistence type="predicted"/>
<accession>A0ABU7P6R0</accession>
<name>A0ABU7P6R0_9ACTN</name>
<reference evidence="2 3" key="1">
    <citation type="submission" date="2023-12" db="EMBL/GenBank/DDBJ databases">
        <title>Streptomyces sp. V4-01.</title>
        <authorList>
            <person name="Somphong A."/>
            <person name="Phongsopitanun W."/>
        </authorList>
    </citation>
    <scope>NUCLEOTIDE SEQUENCE [LARGE SCALE GENOMIC DNA]</scope>
    <source>
        <strain evidence="2 3">V4-01</strain>
    </source>
</reference>
<feature type="transmembrane region" description="Helical" evidence="1">
    <location>
        <begin position="18"/>
        <end position="39"/>
    </location>
</feature>
<dbReference type="EMBL" id="JAZEWV010000002">
    <property type="protein sequence ID" value="MEE4541009.1"/>
    <property type="molecule type" value="Genomic_DNA"/>
</dbReference>
<dbReference type="PROSITE" id="PS51257">
    <property type="entry name" value="PROKAR_LIPOPROTEIN"/>
    <property type="match status" value="1"/>
</dbReference>
<comment type="caution">
    <text evidence="2">The sequence shown here is derived from an EMBL/GenBank/DDBJ whole genome shotgun (WGS) entry which is preliminary data.</text>
</comment>
<feature type="transmembrane region" description="Helical" evidence="1">
    <location>
        <begin position="59"/>
        <end position="81"/>
    </location>
</feature>
<keyword evidence="3" id="KW-1185">Reference proteome</keyword>
<evidence type="ECO:0000256" key="1">
    <source>
        <dbReference type="SAM" id="Phobius"/>
    </source>
</evidence>
<keyword evidence="1" id="KW-1133">Transmembrane helix</keyword>
<feature type="transmembrane region" description="Helical" evidence="1">
    <location>
        <begin position="118"/>
        <end position="141"/>
    </location>
</feature>
<protein>
    <submittedName>
        <fullName evidence="2">Uncharacterized protein</fullName>
    </submittedName>
</protein>
<dbReference type="RefSeq" id="WP_330792904.1">
    <property type="nucleotide sequence ID" value="NZ_JAZEWV010000002.1"/>
</dbReference>
<feature type="transmembrane region" description="Helical" evidence="1">
    <location>
        <begin position="93"/>
        <end position="111"/>
    </location>
</feature>
<keyword evidence="1" id="KW-0812">Transmembrane</keyword>